<gene>
    <name evidence="2" type="ORF">RIF29_35639</name>
</gene>
<name>A0AAN9EBD9_CROPI</name>
<evidence type="ECO:0000313" key="2">
    <source>
        <dbReference type="EMBL" id="KAK7251987.1"/>
    </source>
</evidence>
<evidence type="ECO:0000313" key="3">
    <source>
        <dbReference type="Proteomes" id="UP001372338"/>
    </source>
</evidence>
<proteinExistence type="predicted"/>
<feature type="transmembrane region" description="Helical" evidence="1">
    <location>
        <begin position="86"/>
        <end position="109"/>
    </location>
</feature>
<dbReference type="Proteomes" id="UP001372338">
    <property type="component" value="Unassembled WGS sequence"/>
</dbReference>
<accession>A0AAN9EBD9</accession>
<keyword evidence="1" id="KW-0472">Membrane</keyword>
<keyword evidence="3" id="KW-1185">Reference proteome</keyword>
<organism evidence="2 3">
    <name type="scientific">Crotalaria pallida</name>
    <name type="common">Smooth rattlebox</name>
    <name type="synonym">Crotalaria striata</name>
    <dbReference type="NCBI Taxonomy" id="3830"/>
    <lineage>
        <taxon>Eukaryota</taxon>
        <taxon>Viridiplantae</taxon>
        <taxon>Streptophyta</taxon>
        <taxon>Embryophyta</taxon>
        <taxon>Tracheophyta</taxon>
        <taxon>Spermatophyta</taxon>
        <taxon>Magnoliopsida</taxon>
        <taxon>eudicotyledons</taxon>
        <taxon>Gunneridae</taxon>
        <taxon>Pentapetalae</taxon>
        <taxon>rosids</taxon>
        <taxon>fabids</taxon>
        <taxon>Fabales</taxon>
        <taxon>Fabaceae</taxon>
        <taxon>Papilionoideae</taxon>
        <taxon>50 kb inversion clade</taxon>
        <taxon>genistoids sensu lato</taxon>
        <taxon>core genistoids</taxon>
        <taxon>Crotalarieae</taxon>
        <taxon>Crotalaria</taxon>
    </lineage>
</organism>
<comment type="caution">
    <text evidence="2">The sequence shown here is derived from an EMBL/GenBank/DDBJ whole genome shotgun (WGS) entry which is preliminary data.</text>
</comment>
<dbReference type="AlphaFoldDB" id="A0AAN9EBD9"/>
<keyword evidence="1" id="KW-0812">Transmembrane</keyword>
<dbReference type="EMBL" id="JAYWIO010000007">
    <property type="protein sequence ID" value="KAK7251987.1"/>
    <property type="molecule type" value="Genomic_DNA"/>
</dbReference>
<keyword evidence="1" id="KW-1133">Transmembrane helix</keyword>
<sequence length="111" mass="12207">MKQQQKALLTSDKTSQLLFTIHTFPFFSQPLPPRSSSSAAVVAPHTAAVRFSLRFVCFVSSLTAGRTPPTHPYCCRASHRHRRRPAIVAPHAATIAIHSAIVSLSLRFVCL</sequence>
<protein>
    <submittedName>
        <fullName evidence="2">Uncharacterized protein</fullName>
    </submittedName>
</protein>
<reference evidence="2 3" key="1">
    <citation type="submission" date="2024-01" db="EMBL/GenBank/DDBJ databases">
        <title>The genomes of 5 underutilized Papilionoideae crops provide insights into root nodulation and disease resistanc.</title>
        <authorList>
            <person name="Yuan L."/>
        </authorList>
    </citation>
    <scope>NUCLEOTIDE SEQUENCE [LARGE SCALE GENOMIC DNA]</scope>
    <source>
        <strain evidence="2">ZHUSHIDOU_FW_LH</strain>
        <tissue evidence="2">Leaf</tissue>
    </source>
</reference>
<evidence type="ECO:0000256" key="1">
    <source>
        <dbReference type="SAM" id="Phobius"/>
    </source>
</evidence>